<evidence type="ECO:0000313" key="5">
    <source>
        <dbReference type="Proteomes" id="UP000799750"/>
    </source>
</evidence>
<keyword evidence="5" id="KW-1185">Reference proteome</keyword>
<evidence type="ECO:0000313" key="4">
    <source>
        <dbReference type="EMBL" id="KAF2500081.1"/>
    </source>
</evidence>
<feature type="compositionally biased region" description="Pro residues" evidence="1">
    <location>
        <begin position="264"/>
        <end position="288"/>
    </location>
</feature>
<reference evidence="4" key="1">
    <citation type="journal article" date="2020" name="Stud. Mycol.">
        <title>101 Dothideomycetes genomes: a test case for predicting lifestyles and emergence of pathogens.</title>
        <authorList>
            <person name="Haridas S."/>
            <person name="Albert R."/>
            <person name="Binder M."/>
            <person name="Bloem J."/>
            <person name="Labutti K."/>
            <person name="Salamov A."/>
            <person name="Andreopoulos B."/>
            <person name="Baker S."/>
            <person name="Barry K."/>
            <person name="Bills G."/>
            <person name="Bluhm B."/>
            <person name="Cannon C."/>
            <person name="Castanera R."/>
            <person name="Culley D."/>
            <person name="Daum C."/>
            <person name="Ezra D."/>
            <person name="Gonzalez J."/>
            <person name="Henrissat B."/>
            <person name="Kuo A."/>
            <person name="Liang C."/>
            <person name="Lipzen A."/>
            <person name="Lutzoni F."/>
            <person name="Magnuson J."/>
            <person name="Mondo S."/>
            <person name="Nolan M."/>
            <person name="Ohm R."/>
            <person name="Pangilinan J."/>
            <person name="Park H.-J."/>
            <person name="Ramirez L."/>
            <person name="Alfaro M."/>
            <person name="Sun H."/>
            <person name="Tritt A."/>
            <person name="Yoshinaga Y."/>
            <person name="Zwiers L.-H."/>
            <person name="Turgeon B."/>
            <person name="Goodwin S."/>
            <person name="Spatafora J."/>
            <person name="Crous P."/>
            <person name="Grigoriev I."/>
        </authorList>
    </citation>
    <scope>NUCLEOTIDE SEQUENCE</scope>
    <source>
        <strain evidence="4">CBS 269.34</strain>
    </source>
</reference>
<evidence type="ECO:0000256" key="1">
    <source>
        <dbReference type="SAM" id="MobiDB-lite"/>
    </source>
</evidence>
<name>A0A6A6R669_9PEZI</name>
<dbReference type="OrthoDB" id="3937400at2759"/>
<proteinExistence type="predicted"/>
<gene>
    <name evidence="4" type="ORF">BU16DRAFT_556569</name>
</gene>
<dbReference type="EMBL" id="MU004183">
    <property type="protein sequence ID" value="KAF2500081.1"/>
    <property type="molecule type" value="Genomic_DNA"/>
</dbReference>
<dbReference type="AlphaFoldDB" id="A0A6A6R669"/>
<keyword evidence="2" id="KW-0472">Membrane</keyword>
<organism evidence="4 5">
    <name type="scientific">Lophium mytilinum</name>
    <dbReference type="NCBI Taxonomy" id="390894"/>
    <lineage>
        <taxon>Eukaryota</taxon>
        <taxon>Fungi</taxon>
        <taxon>Dikarya</taxon>
        <taxon>Ascomycota</taxon>
        <taxon>Pezizomycotina</taxon>
        <taxon>Dothideomycetes</taxon>
        <taxon>Pleosporomycetidae</taxon>
        <taxon>Mytilinidiales</taxon>
        <taxon>Mytilinidiaceae</taxon>
        <taxon>Lophium</taxon>
    </lineage>
</organism>
<keyword evidence="2" id="KW-1133">Transmembrane helix</keyword>
<feature type="signal peptide" evidence="3">
    <location>
        <begin position="1"/>
        <end position="18"/>
    </location>
</feature>
<evidence type="ECO:0000256" key="3">
    <source>
        <dbReference type="SAM" id="SignalP"/>
    </source>
</evidence>
<feature type="chain" id="PRO_5025526528" evidence="3">
    <location>
        <begin position="19"/>
        <end position="630"/>
    </location>
</feature>
<keyword evidence="3" id="KW-0732">Signal</keyword>
<sequence>MSLVNLALVLFSASVAFAANIPASSSFYSNSSAQSPVTTIAPSGASCCLIVPQDVGLNFWWNQSLTITYATVLTQYLQYNNTVILNTTTIYNASATQGPVVPTDIIPGYLIYSETFFDIGTTIDLNTTTLTYPTPYVAINSAFYITGTYSMSAGEQMCQQDLQGFDPVSTVIQLTAEYDFVPATSTFWSDATYVNAPTQLKDTILAIPSVTESFLMIASCSLVSGSGQPSVHLPVSALTTHDSTTISVGGFFSGSVGSPAAQVTPPPISSSQYTPPPSSVGNGPPPPASENQPSSTPPAASSAVGAPTLPSSANSALPVSSVAINASPASQNEPSSSGSIQTPPPVVVIPPAGVSSIQIGSSIMPVSFASASGGGIVLPGGATLSPGAVTTINGVGVSLAPSETAVVIGGSTVILPVPAAASTVSVVTIQLGSFLITAAFASASVGGIVFPGGETFLPGSTTVVNGDTIVLAPSGTALVIDGTEMIKPAPLTPAPAPAPTTLFVGSSALPITYATATGGGVILPNGGTLLPGSTTVYSGVTISLMPSETAIVVAGSTIPLTPPAATSSGVGGYVLSGLGGADGTSTTSGSGTQMAGYTGLMATDTAGRIGSLGPLTILLIIAVLCVIWTR</sequence>
<feature type="compositionally biased region" description="Low complexity" evidence="1">
    <location>
        <begin position="293"/>
        <end position="307"/>
    </location>
</feature>
<evidence type="ECO:0000256" key="2">
    <source>
        <dbReference type="SAM" id="Phobius"/>
    </source>
</evidence>
<accession>A0A6A6R669</accession>
<keyword evidence="2" id="KW-0812">Transmembrane</keyword>
<protein>
    <submittedName>
        <fullName evidence="4">Uncharacterized protein</fullName>
    </submittedName>
</protein>
<feature type="transmembrane region" description="Helical" evidence="2">
    <location>
        <begin position="609"/>
        <end position="629"/>
    </location>
</feature>
<feature type="region of interest" description="Disordered" evidence="1">
    <location>
        <begin position="259"/>
        <end position="312"/>
    </location>
</feature>
<dbReference type="Proteomes" id="UP000799750">
    <property type="component" value="Unassembled WGS sequence"/>
</dbReference>